<comment type="caution">
    <text evidence="1">The sequence shown here is derived from an EMBL/GenBank/DDBJ whole genome shotgun (WGS) entry which is preliminary data.</text>
</comment>
<organism evidence="1 2">
    <name type="scientific">Dactylosporangium sucinum</name>
    <dbReference type="NCBI Taxonomy" id="1424081"/>
    <lineage>
        <taxon>Bacteria</taxon>
        <taxon>Bacillati</taxon>
        <taxon>Actinomycetota</taxon>
        <taxon>Actinomycetes</taxon>
        <taxon>Micromonosporales</taxon>
        <taxon>Micromonosporaceae</taxon>
        <taxon>Dactylosporangium</taxon>
    </lineage>
</organism>
<keyword evidence="2" id="KW-1185">Reference proteome</keyword>
<dbReference type="AlphaFoldDB" id="A0A917U3V2"/>
<protein>
    <submittedName>
        <fullName evidence="1">Uncharacterized protein</fullName>
    </submittedName>
</protein>
<evidence type="ECO:0000313" key="2">
    <source>
        <dbReference type="Proteomes" id="UP000642070"/>
    </source>
</evidence>
<name>A0A917U3V2_9ACTN</name>
<sequence length="58" mass="5869">MPVGIDGVAVHDAIASTRLPITRVRQGFTVSERSGRGQWPAATAAGEPDAVDIPAAAG</sequence>
<evidence type="ECO:0000313" key="1">
    <source>
        <dbReference type="EMBL" id="GGM56389.1"/>
    </source>
</evidence>
<reference evidence="1" key="2">
    <citation type="submission" date="2020-09" db="EMBL/GenBank/DDBJ databases">
        <authorList>
            <person name="Sun Q."/>
            <person name="Ohkuma M."/>
        </authorList>
    </citation>
    <scope>NUCLEOTIDE SEQUENCE</scope>
    <source>
        <strain evidence="1">JCM 19831</strain>
    </source>
</reference>
<reference evidence="1" key="1">
    <citation type="journal article" date="2014" name="Int. J. Syst. Evol. Microbiol.">
        <title>Complete genome sequence of Corynebacterium casei LMG S-19264T (=DSM 44701T), isolated from a smear-ripened cheese.</title>
        <authorList>
            <consortium name="US DOE Joint Genome Institute (JGI-PGF)"/>
            <person name="Walter F."/>
            <person name="Albersmeier A."/>
            <person name="Kalinowski J."/>
            <person name="Ruckert C."/>
        </authorList>
    </citation>
    <scope>NUCLEOTIDE SEQUENCE</scope>
    <source>
        <strain evidence="1">JCM 19831</strain>
    </source>
</reference>
<accession>A0A917U3V2</accession>
<gene>
    <name evidence="1" type="ORF">GCM10007977_067620</name>
</gene>
<dbReference type="Proteomes" id="UP000642070">
    <property type="component" value="Unassembled WGS sequence"/>
</dbReference>
<dbReference type="EMBL" id="BMPI01000039">
    <property type="protein sequence ID" value="GGM56389.1"/>
    <property type="molecule type" value="Genomic_DNA"/>
</dbReference>
<proteinExistence type="predicted"/>